<proteinExistence type="predicted"/>
<sequence length="469" mass="51730">MPPTLAAKGDVGLADLETFVGQVWSPDVRLLAEDAWRCYNAGAIRACIAATWTAVTADIITKLVWLADDGDNKAVSFRNSIAAAQSKGLQRDGVRAMQSIESSLLANAVEFELIDSIGLRELERIREDRNLCVHPSLRTLDDVYEPRPEVARGHLAVALTTLLIHPPVQGRKVVSGLAAYIDDPSFVPTVPYIQATFFDRVRSATKQTIVNLAAKHAVLEIDTPGQLSAADYADRMAVALDAFAQRDRESVRAAVAKQKERFRTLDGATQLRTLGRLGDHDYFWSSVDRALATRLLGLLDAPSSVAEGQAFPRDLAAGLAVVRSRDAREGLPGLEQRFEDLPWIDRMAVVIAARPDPYFLPSVLEFIKEAWSFRTGEQAGRLLIKHAPFLTVDILATALENWCTNVQCRRASEMPEIAVRLLQHTAHLGQSRAKPFAEFLSGVQEMEEEGDYYSYPALEAALVTHGYLR</sequence>
<reference evidence="1 2" key="1">
    <citation type="submission" date="2021-07" db="EMBL/GenBank/DDBJ databases">
        <title>Whole Genome Sequence of Nocardia Iowensis.</title>
        <authorList>
            <person name="Lamm A."/>
            <person name="Collins-Fairclough A.M."/>
            <person name="Bunk B."/>
            <person name="Sproer C."/>
        </authorList>
    </citation>
    <scope>NUCLEOTIDE SEQUENCE [LARGE SCALE GENOMIC DNA]</scope>
    <source>
        <strain evidence="1 2">NRRL 5646</strain>
    </source>
</reference>
<name>A0ABX8S308_NOCIO</name>
<dbReference type="EMBL" id="CP078145">
    <property type="protein sequence ID" value="QXN95622.1"/>
    <property type="molecule type" value="Genomic_DNA"/>
</dbReference>
<evidence type="ECO:0000313" key="2">
    <source>
        <dbReference type="Proteomes" id="UP000694257"/>
    </source>
</evidence>
<dbReference type="Proteomes" id="UP000694257">
    <property type="component" value="Chromosome"/>
</dbReference>
<protein>
    <submittedName>
        <fullName evidence="1">Uncharacterized protein</fullName>
    </submittedName>
</protein>
<evidence type="ECO:0000313" key="1">
    <source>
        <dbReference type="EMBL" id="QXN95622.1"/>
    </source>
</evidence>
<gene>
    <name evidence="1" type="ORF">KV110_18255</name>
</gene>
<keyword evidence="2" id="KW-1185">Reference proteome</keyword>
<accession>A0ABX8S308</accession>
<organism evidence="1 2">
    <name type="scientific">Nocardia iowensis</name>
    <dbReference type="NCBI Taxonomy" id="204891"/>
    <lineage>
        <taxon>Bacteria</taxon>
        <taxon>Bacillati</taxon>
        <taxon>Actinomycetota</taxon>
        <taxon>Actinomycetes</taxon>
        <taxon>Mycobacteriales</taxon>
        <taxon>Nocardiaceae</taxon>
        <taxon>Nocardia</taxon>
    </lineage>
</organism>